<proteinExistence type="predicted"/>
<evidence type="ECO:0000256" key="1">
    <source>
        <dbReference type="ARBA" id="ARBA00022450"/>
    </source>
</evidence>
<keyword evidence="5" id="KW-1185">Reference proteome</keyword>
<gene>
    <name evidence="4" type="ORF">GCM10010347_51760</name>
</gene>
<feature type="domain" description="Carrier" evidence="3">
    <location>
        <begin position="7"/>
        <end position="85"/>
    </location>
</feature>
<dbReference type="EMBL" id="BMVP01000012">
    <property type="protein sequence ID" value="GHB74896.1"/>
    <property type="molecule type" value="Genomic_DNA"/>
</dbReference>
<organism evidence="4 5">
    <name type="scientific">Streptomyces cirratus</name>
    <dbReference type="NCBI Taxonomy" id="68187"/>
    <lineage>
        <taxon>Bacteria</taxon>
        <taxon>Bacillati</taxon>
        <taxon>Actinomycetota</taxon>
        <taxon>Actinomycetes</taxon>
        <taxon>Kitasatosporales</taxon>
        <taxon>Streptomycetaceae</taxon>
        <taxon>Streptomyces</taxon>
    </lineage>
</organism>
<name>A0ABQ3EYV0_9ACTN</name>
<dbReference type="SUPFAM" id="SSF47336">
    <property type="entry name" value="ACP-like"/>
    <property type="match status" value="1"/>
</dbReference>
<dbReference type="Pfam" id="PF00550">
    <property type="entry name" value="PP-binding"/>
    <property type="match status" value="1"/>
</dbReference>
<dbReference type="PROSITE" id="PS50075">
    <property type="entry name" value="CARRIER"/>
    <property type="match status" value="1"/>
</dbReference>
<keyword evidence="1" id="KW-0596">Phosphopantetheine</keyword>
<evidence type="ECO:0000313" key="4">
    <source>
        <dbReference type="EMBL" id="GHB74896.1"/>
    </source>
</evidence>
<sequence length="89" mass="9889">MPELANHTWDDAFEAVVRPFLPYLSPGEKLTGDSQLRDLGLDSMGTVELLAALESAYDVRFLDDALKLENFASPDVLWRTLMTETESAA</sequence>
<keyword evidence="2" id="KW-0597">Phosphoprotein</keyword>
<evidence type="ECO:0000313" key="5">
    <source>
        <dbReference type="Proteomes" id="UP000642673"/>
    </source>
</evidence>
<protein>
    <recommendedName>
        <fullName evidence="3">Carrier domain-containing protein</fullName>
    </recommendedName>
</protein>
<dbReference type="RefSeq" id="WP_190186618.1">
    <property type="nucleotide sequence ID" value="NZ_BMVP01000012.1"/>
</dbReference>
<evidence type="ECO:0000259" key="3">
    <source>
        <dbReference type="PROSITE" id="PS50075"/>
    </source>
</evidence>
<dbReference type="InterPro" id="IPR036736">
    <property type="entry name" value="ACP-like_sf"/>
</dbReference>
<accession>A0ABQ3EYV0</accession>
<dbReference type="InterPro" id="IPR009081">
    <property type="entry name" value="PP-bd_ACP"/>
</dbReference>
<evidence type="ECO:0000256" key="2">
    <source>
        <dbReference type="ARBA" id="ARBA00022553"/>
    </source>
</evidence>
<dbReference type="InterPro" id="IPR006162">
    <property type="entry name" value="Ppantetheine_attach_site"/>
</dbReference>
<comment type="caution">
    <text evidence="4">The sequence shown here is derived from an EMBL/GenBank/DDBJ whole genome shotgun (WGS) entry which is preliminary data.</text>
</comment>
<reference evidence="5" key="1">
    <citation type="journal article" date="2019" name="Int. J. Syst. Evol. Microbiol.">
        <title>The Global Catalogue of Microorganisms (GCM) 10K type strain sequencing project: providing services to taxonomists for standard genome sequencing and annotation.</title>
        <authorList>
            <consortium name="The Broad Institute Genomics Platform"/>
            <consortium name="The Broad Institute Genome Sequencing Center for Infectious Disease"/>
            <person name="Wu L."/>
            <person name="Ma J."/>
        </authorList>
    </citation>
    <scope>NUCLEOTIDE SEQUENCE [LARGE SCALE GENOMIC DNA]</scope>
    <source>
        <strain evidence="5">JCM 4738</strain>
    </source>
</reference>
<dbReference type="PROSITE" id="PS00012">
    <property type="entry name" value="PHOSPHOPANTETHEINE"/>
    <property type="match status" value="1"/>
</dbReference>
<dbReference type="Proteomes" id="UP000642673">
    <property type="component" value="Unassembled WGS sequence"/>
</dbReference>
<dbReference type="Gene3D" id="1.10.1200.10">
    <property type="entry name" value="ACP-like"/>
    <property type="match status" value="1"/>
</dbReference>